<protein>
    <recommendedName>
        <fullName evidence="3">SLH domain-containing protein</fullName>
    </recommendedName>
</protein>
<evidence type="ECO:0000313" key="1">
    <source>
        <dbReference type="EMBL" id="PFL47841.1"/>
    </source>
</evidence>
<name>A0A2B0W7N2_BACAN</name>
<accession>A0A2B0W7N2</accession>
<organism evidence="1 2">
    <name type="scientific">Bacillus anthracis</name>
    <name type="common">anthrax bacterium</name>
    <dbReference type="NCBI Taxonomy" id="1392"/>
    <lineage>
        <taxon>Bacteria</taxon>
        <taxon>Bacillati</taxon>
        <taxon>Bacillota</taxon>
        <taxon>Bacilli</taxon>
        <taxon>Bacillales</taxon>
        <taxon>Bacillaceae</taxon>
        <taxon>Bacillus</taxon>
        <taxon>Bacillus cereus group</taxon>
    </lineage>
</organism>
<dbReference type="RefSeq" id="WP_098557388.1">
    <property type="nucleotide sequence ID" value="NZ_NUXH01000208.1"/>
</dbReference>
<comment type="caution">
    <text evidence="1">The sequence shown here is derived from an EMBL/GenBank/DDBJ whole genome shotgun (WGS) entry which is preliminary data.</text>
</comment>
<gene>
    <name evidence="1" type="ORF">COJ30_30645</name>
</gene>
<sequence length="100" mass="11628">MYLVDNYYQFVGCVAYIHIKVADTYDVIFKTYKEQTNENIKLLKMCCLKNYWGAKYVNSLIQENISVGADKGWVPGEEVSRTEAAQFIAKTEWKPRVSFL</sequence>
<dbReference type="AlphaFoldDB" id="A0A2B0W7N2"/>
<dbReference type="EMBL" id="NUXH01000208">
    <property type="protein sequence ID" value="PFL47841.1"/>
    <property type="molecule type" value="Genomic_DNA"/>
</dbReference>
<proteinExistence type="predicted"/>
<reference evidence="1 2" key="1">
    <citation type="submission" date="2017-09" db="EMBL/GenBank/DDBJ databases">
        <title>Large-scale bioinformatics analysis of Bacillus genomes uncovers conserved roles of natural products in bacterial physiology.</title>
        <authorList>
            <consortium name="Agbiome Team Llc"/>
            <person name="Bleich R.M."/>
            <person name="Grubbs K.J."/>
            <person name="Santa Maria K.C."/>
            <person name="Allen S.E."/>
            <person name="Farag S."/>
            <person name="Shank E.A."/>
            <person name="Bowers A."/>
        </authorList>
    </citation>
    <scope>NUCLEOTIDE SEQUENCE [LARGE SCALE GENOMIC DNA]</scope>
    <source>
        <strain evidence="1 2">AFS081271</strain>
    </source>
</reference>
<evidence type="ECO:0000313" key="2">
    <source>
        <dbReference type="Proteomes" id="UP000222851"/>
    </source>
</evidence>
<evidence type="ECO:0008006" key="3">
    <source>
        <dbReference type="Google" id="ProtNLM"/>
    </source>
</evidence>
<dbReference type="Proteomes" id="UP000222851">
    <property type="component" value="Unassembled WGS sequence"/>
</dbReference>